<dbReference type="EMBL" id="KP795487">
    <property type="protein sequence ID" value="AKN36391.1"/>
    <property type="molecule type" value="Genomic_DNA"/>
</dbReference>
<reference evidence="2" key="1">
    <citation type="journal article" date="2015" name="MBio">
        <title>Eco-Evolutionary Dynamics of Episomes among Ecologically Cohesive Bacterial Populations.</title>
        <authorList>
            <person name="Xue H."/>
            <person name="Cordero O.X."/>
            <person name="Camas F.M."/>
            <person name="Trimble W."/>
            <person name="Meyer F."/>
            <person name="Guglielmini J."/>
            <person name="Rocha E.P."/>
            <person name="Polz M.F."/>
        </authorList>
    </citation>
    <scope>NUCLEOTIDE SEQUENCE</scope>
    <source>
        <strain evidence="3">1F_263</strain>
        <strain evidence="2">1F_279</strain>
    </source>
</reference>
<name>A0A0H3ZS08_9VIBR</name>
<feature type="compositionally biased region" description="Polar residues" evidence="1">
    <location>
        <begin position="16"/>
        <end position="33"/>
    </location>
</feature>
<organism evidence="2">
    <name type="scientific">Vibrio tasmaniensis</name>
    <dbReference type="NCBI Taxonomy" id="212663"/>
    <lineage>
        <taxon>Bacteria</taxon>
        <taxon>Pseudomonadati</taxon>
        <taxon>Pseudomonadota</taxon>
        <taxon>Gammaproteobacteria</taxon>
        <taxon>Vibrionales</taxon>
        <taxon>Vibrionaceae</taxon>
        <taxon>Vibrio</taxon>
    </lineage>
</organism>
<evidence type="ECO:0000256" key="1">
    <source>
        <dbReference type="SAM" id="MobiDB-lite"/>
    </source>
</evidence>
<accession>A0A0H3ZS08</accession>
<dbReference type="AlphaFoldDB" id="A0A0H3ZS08"/>
<dbReference type="EMBL" id="KP795510">
    <property type="protein sequence ID" value="AKN36744.1"/>
    <property type="molecule type" value="Genomic_DNA"/>
</dbReference>
<evidence type="ECO:0000313" key="2">
    <source>
        <dbReference type="EMBL" id="AKN36391.1"/>
    </source>
</evidence>
<feature type="region of interest" description="Disordered" evidence="1">
    <location>
        <begin position="16"/>
        <end position="46"/>
    </location>
</feature>
<sequence>MPLAAWSVAETLFTSSPSAQEPFSRNAELTTPDTLPRALLSRSGATRGTERIASAFV</sequence>
<reference evidence="3" key="2">
    <citation type="submission" date="2016-11" db="EMBL/GenBank/DDBJ databases">
        <authorList>
            <person name="Xue H."/>
            <person name="Cordero O.X."/>
            <person name="Camas F."/>
            <person name="Trimble W."/>
            <person name="Meyer F."/>
            <person name="Polz M.F."/>
        </authorList>
    </citation>
    <scope>NUCLEOTIDE SEQUENCE</scope>
    <source>
        <strain evidence="3">1F_263</strain>
    </source>
</reference>
<proteinExistence type="predicted"/>
<evidence type="ECO:0000313" key="3">
    <source>
        <dbReference type="EMBL" id="AKN36744.1"/>
    </source>
</evidence>
<protein>
    <submittedName>
        <fullName evidence="2">Uncharacterized protein</fullName>
    </submittedName>
</protein>